<evidence type="ECO:0000313" key="13">
    <source>
        <dbReference type="Proteomes" id="UP000199071"/>
    </source>
</evidence>
<evidence type="ECO:0000256" key="6">
    <source>
        <dbReference type="ARBA" id="ARBA00022692"/>
    </source>
</evidence>
<evidence type="ECO:0000256" key="4">
    <source>
        <dbReference type="ARBA" id="ARBA00022475"/>
    </source>
</evidence>
<dbReference type="GO" id="GO:0005886">
    <property type="term" value="C:plasma membrane"/>
    <property type="evidence" value="ECO:0007669"/>
    <property type="project" value="UniProtKB-SubCell"/>
</dbReference>
<sequence>MTDTGNAPGQSATPVRRRFRLPEEIGVIAALVVMILFIGIARPHFLSPLNLLTILSHTTFQGMLAVGMVYLLAIREIDLSVGWIFNFSAVFSGLLMVAGLDPWIAAAAGVGFGALLGLFNGIIAVGLRLPAIIVTLGTYSMFQGLSLVVNGGRAVVPPNQDSSYFNVIATKIFGLVPVAALVFVVLAIVMHFVLHRTKFGYRVQAVGSNPEAAELAGISTNTIRLQTLVLMGAICGLSGAMYIGFRGAIDPQEGSDFVLVVVAAVIIGGTPLSGGYGTVIGAVVGMMIIQVISSGLIFFGIDATWSTFVTGAVIVLAVSLDGLIKFQRARRANRVKLEPDPPAGP</sequence>
<dbReference type="RefSeq" id="WP_090875928.1">
    <property type="nucleotide sequence ID" value="NZ_FMXQ01000003.1"/>
</dbReference>
<keyword evidence="8 11" id="KW-0472">Membrane</keyword>
<keyword evidence="4" id="KW-1003">Cell membrane</keyword>
<feature type="transmembrane region" description="Helical" evidence="11">
    <location>
        <begin position="25"/>
        <end position="45"/>
    </location>
</feature>
<evidence type="ECO:0000256" key="8">
    <source>
        <dbReference type="ARBA" id="ARBA00023136"/>
    </source>
</evidence>
<keyword evidence="7 11" id="KW-1133">Transmembrane helix</keyword>
<gene>
    <name evidence="12" type="ORF">SAMN02982931_01642</name>
</gene>
<evidence type="ECO:0000256" key="3">
    <source>
        <dbReference type="ARBA" id="ARBA00022448"/>
    </source>
</evidence>
<feature type="transmembrane region" description="Helical" evidence="11">
    <location>
        <begin position="279"/>
        <end position="299"/>
    </location>
</feature>
<dbReference type="EMBL" id="FMXQ01000003">
    <property type="protein sequence ID" value="SDB21959.1"/>
    <property type="molecule type" value="Genomic_DNA"/>
</dbReference>
<comment type="subcellular location">
    <subcellularLocation>
        <location evidence="1">Cell membrane</location>
        <topology evidence="1">Multi-pass membrane protein</topology>
    </subcellularLocation>
</comment>
<feature type="transmembrane region" description="Helical" evidence="11">
    <location>
        <begin position="228"/>
        <end position="249"/>
    </location>
</feature>
<dbReference type="GO" id="GO:0022857">
    <property type="term" value="F:transmembrane transporter activity"/>
    <property type="evidence" value="ECO:0007669"/>
    <property type="project" value="InterPro"/>
</dbReference>
<dbReference type="OrthoDB" id="7947581at2"/>
<keyword evidence="6 11" id="KW-0812">Transmembrane</keyword>
<proteinExistence type="predicted"/>
<feature type="transmembrane region" description="Helical" evidence="11">
    <location>
        <begin position="79"/>
        <end position="97"/>
    </location>
</feature>
<dbReference type="AlphaFoldDB" id="A0A1G6BMZ3"/>
<feature type="transmembrane region" description="Helical" evidence="11">
    <location>
        <begin position="103"/>
        <end position="125"/>
    </location>
</feature>
<organism evidence="12 13">
    <name type="scientific">Bauldia litoralis</name>
    <dbReference type="NCBI Taxonomy" id="665467"/>
    <lineage>
        <taxon>Bacteria</taxon>
        <taxon>Pseudomonadati</taxon>
        <taxon>Pseudomonadota</taxon>
        <taxon>Alphaproteobacteria</taxon>
        <taxon>Hyphomicrobiales</taxon>
        <taxon>Kaistiaceae</taxon>
        <taxon>Bauldia</taxon>
    </lineage>
</organism>
<dbReference type="PANTHER" id="PTHR32196:SF29">
    <property type="entry name" value="AUTOINDUCER 2 IMPORT SYSTEM PERMEASE PROTEIN LSRC"/>
    <property type="match status" value="1"/>
</dbReference>
<evidence type="ECO:0000313" key="12">
    <source>
        <dbReference type="EMBL" id="SDB21959.1"/>
    </source>
</evidence>
<dbReference type="CDD" id="cd06579">
    <property type="entry name" value="TM_PBP1_transp_AraH_like"/>
    <property type="match status" value="1"/>
</dbReference>
<keyword evidence="13" id="KW-1185">Reference proteome</keyword>
<protein>
    <recommendedName>
        <fullName evidence="10">Autoinducer 2 import system permease protein LsrC</fullName>
    </recommendedName>
</protein>
<feature type="transmembrane region" description="Helical" evidence="11">
    <location>
        <begin position="51"/>
        <end position="72"/>
    </location>
</feature>
<evidence type="ECO:0000256" key="1">
    <source>
        <dbReference type="ARBA" id="ARBA00004651"/>
    </source>
</evidence>
<evidence type="ECO:0000256" key="2">
    <source>
        <dbReference type="ARBA" id="ARBA00011262"/>
    </source>
</evidence>
<evidence type="ECO:0000256" key="7">
    <source>
        <dbReference type="ARBA" id="ARBA00022989"/>
    </source>
</evidence>
<dbReference type="Proteomes" id="UP000199071">
    <property type="component" value="Unassembled WGS sequence"/>
</dbReference>
<feature type="transmembrane region" description="Helical" evidence="11">
    <location>
        <begin position="172"/>
        <end position="194"/>
    </location>
</feature>
<evidence type="ECO:0000256" key="11">
    <source>
        <dbReference type="SAM" id="Phobius"/>
    </source>
</evidence>
<evidence type="ECO:0000256" key="10">
    <source>
        <dbReference type="ARBA" id="ARBA00039382"/>
    </source>
</evidence>
<dbReference type="Pfam" id="PF02653">
    <property type="entry name" value="BPD_transp_2"/>
    <property type="match status" value="1"/>
</dbReference>
<keyword evidence="5" id="KW-0997">Cell inner membrane</keyword>
<feature type="transmembrane region" description="Helical" evidence="11">
    <location>
        <begin position="255"/>
        <end position="272"/>
    </location>
</feature>
<feature type="transmembrane region" description="Helical" evidence="11">
    <location>
        <begin position="305"/>
        <end position="324"/>
    </location>
</feature>
<dbReference type="InterPro" id="IPR001851">
    <property type="entry name" value="ABC_transp_permease"/>
</dbReference>
<keyword evidence="3" id="KW-0813">Transport</keyword>
<dbReference type="STRING" id="665467.SAMN02982931_01642"/>
<comment type="subunit">
    <text evidence="2">The complex is composed of two ATP-binding proteins (LsrA), two transmembrane proteins (LsrC and LsrD) and a solute-binding protein (LsrB).</text>
</comment>
<feature type="transmembrane region" description="Helical" evidence="11">
    <location>
        <begin position="132"/>
        <end position="152"/>
    </location>
</feature>
<evidence type="ECO:0000256" key="9">
    <source>
        <dbReference type="ARBA" id="ARBA00025439"/>
    </source>
</evidence>
<accession>A0A1G6BMZ3</accession>
<comment type="function">
    <text evidence="9">Part of the ABC transporter complex LsrABCD involved in autoinducer 2 (AI-2) import. Probably responsible for the translocation of the substrate across the membrane.</text>
</comment>
<reference evidence="12 13" key="1">
    <citation type="submission" date="2016-10" db="EMBL/GenBank/DDBJ databases">
        <authorList>
            <person name="de Groot N.N."/>
        </authorList>
    </citation>
    <scope>NUCLEOTIDE SEQUENCE [LARGE SCALE GENOMIC DNA]</scope>
    <source>
        <strain evidence="12 13">ATCC 35022</strain>
    </source>
</reference>
<dbReference type="PANTHER" id="PTHR32196">
    <property type="entry name" value="ABC TRANSPORTER PERMEASE PROTEIN YPHD-RELATED-RELATED"/>
    <property type="match status" value="1"/>
</dbReference>
<name>A0A1G6BMZ3_9HYPH</name>
<evidence type="ECO:0000256" key="5">
    <source>
        <dbReference type="ARBA" id="ARBA00022519"/>
    </source>
</evidence>